<dbReference type="Proteomes" id="UP000000311">
    <property type="component" value="Unassembled WGS sequence"/>
</dbReference>
<accession>E2AFN7</accession>
<evidence type="ECO:0000259" key="2">
    <source>
        <dbReference type="Pfam" id="PF10453"/>
    </source>
</evidence>
<organism evidence="4">
    <name type="scientific">Camponotus floridanus</name>
    <name type="common">Florida carpenter ant</name>
    <dbReference type="NCBI Taxonomy" id="104421"/>
    <lineage>
        <taxon>Eukaryota</taxon>
        <taxon>Metazoa</taxon>
        <taxon>Ecdysozoa</taxon>
        <taxon>Arthropoda</taxon>
        <taxon>Hexapoda</taxon>
        <taxon>Insecta</taxon>
        <taxon>Pterygota</taxon>
        <taxon>Neoptera</taxon>
        <taxon>Endopterygota</taxon>
        <taxon>Hymenoptera</taxon>
        <taxon>Apocrita</taxon>
        <taxon>Aculeata</taxon>
        <taxon>Formicoidea</taxon>
        <taxon>Formicidae</taxon>
        <taxon>Formicinae</taxon>
        <taxon>Camponotus</taxon>
    </lineage>
</organism>
<protein>
    <submittedName>
        <fullName evidence="3">Nuclear fragile X mental retardation-interacting protein 1</fullName>
    </submittedName>
</protein>
<feature type="domain" description="FMR1-interacting protein 1 conserved" evidence="2">
    <location>
        <begin position="7"/>
        <end position="42"/>
    </location>
</feature>
<keyword evidence="4" id="KW-1185">Reference proteome</keyword>
<evidence type="ECO:0000313" key="3">
    <source>
        <dbReference type="EMBL" id="EFN67788.1"/>
    </source>
</evidence>
<sequence length="276" mass="32471">MKDLSIPENLEKWIIERKKRYPTEANINLRKAEELEKIERGEIIQQNSNVQTRTKKTVNVRQKKRRPRKRYTCENSNYVHKDELYRGLHPFPGTNVLQEADNKICLDKKVNLDEQTDLCEKIADNISDEDDVPQISAIVESTNSSVVNLKSTLPILVADYESESNDEGPEEVPVKRMKIEELQDNKIIENTVHEEISDLQKCKNENDKLNDKSQKTFAKDKQKQEMNQRVIDVKNNNFLHAYHYKLLEKLLSRSIQHERNLICQCVKYIIENNFFD</sequence>
<evidence type="ECO:0000256" key="1">
    <source>
        <dbReference type="SAM" id="Coils"/>
    </source>
</evidence>
<dbReference type="FunCoup" id="E2AFN7">
    <property type="interactions" value="1764"/>
</dbReference>
<dbReference type="AlphaFoldDB" id="E2AFN7"/>
<reference evidence="3 4" key="1">
    <citation type="journal article" date="2010" name="Science">
        <title>Genomic comparison of the ants Camponotus floridanus and Harpegnathos saltator.</title>
        <authorList>
            <person name="Bonasio R."/>
            <person name="Zhang G."/>
            <person name="Ye C."/>
            <person name="Mutti N.S."/>
            <person name="Fang X."/>
            <person name="Qin N."/>
            <person name="Donahue G."/>
            <person name="Yang P."/>
            <person name="Li Q."/>
            <person name="Li C."/>
            <person name="Zhang P."/>
            <person name="Huang Z."/>
            <person name="Berger S.L."/>
            <person name="Reinberg D."/>
            <person name="Wang J."/>
            <person name="Liebig J."/>
        </authorList>
    </citation>
    <scope>NUCLEOTIDE SEQUENCE [LARGE SCALE GENOMIC DNA]</scope>
    <source>
        <strain evidence="4">C129</strain>
    </source>
</reference>
<dbReference type="GO" id="GO:0000492">
    <property type="term" value="P:box C/D snoRNP assembly"/>
    <property type="evidence" value="ECO:0007669"/>
    <property type="project" value="TreeGrafter"/>
</dbReference>
<dbReference type="PANTHER" id="PTHR13309">
    <property type="entry name" value="NUCLEAR FRAGILE X MENTAL RETARDATION PROTEIN INTERACTING PROTEIN 1"/>
    <property type="match status" value="1"/>
</dbReference>
<dbReference type="InParanoid" id="E2AFN7"/>
<dbReference type="InterPro" id="IPR039136">
    <property type="entry name" value="NUFIP1-like"/>
</dbReference>
<dbReference type="InterPro" id="IPR019496">
    <property type="entry name" value="NUFIP1_cons_dom"/>
</dbReference>
<dbReference type="STRING" id="104421.E2AFN7"/>
<dbReference type="OMA" id="ASLMACY"/>
<name>E2AFN7_CAMFO</name>
<gene>
    <name evidence="3" type="ORF">EAG_02735</name>
</gene>
<dbReference type="OrthoDB" id="273070at2759"/>
<proteinExistence type="predicted"/>
<feature type="coiled-coil region" evidence="1">
    <location>
        <begin position="192"/>
        <end position="219"/>
    </location>
</feature>
<keyword evidence="1" id="KW-0175">Coiled coil</keyword>
<dbReference type="GO" id="GO:0003723">
    <property type="term" value="F:RNA binding"/>
    <property type="evidence" value="ECO:0007669"/>
    <property type="project" value="InterPro"/>
</dbReference>
<dbReference type="Pfam" id="PF10453">
    <property type="entry name" value="NUFIP1"/>
    <property type="match status" value="1"/>
</dbReference>
<dbReference type="PANTHER" id="PTHR13309:SF0">
    <property type="entry name" value="FMR1-INTERACTING PROTEIN NUFIP1"/>
    <property type="match status" value="1"/>
</dbReference>
<evidence type="ECO:0000313" key="4">
    <source>
        <dbReference type="Proteomes" id="UP000000311"/>
    </source>
</evidence>
<dbReference type="GO" id="GO:0005634">
    <property type="term" value="C:nucleus"/>
    <property type="evidence" value="ECO:0007669"/>
    <property type="project" value="TreeGrafter"/>
</dbReference>
<dbReference type="EMBL" id="GL439118">
    <property type="protein sequence ID" value="EFN67788.1"/>
    <property type="molecule type" value="Genomic_DNA"/>
</dbReference>